<proteinExistence type="predicted"/>
<protein>
    <submittedName>
        <fullName evidence="2">Uncharacterized protein</fullName>
    </submittedName>
</protein>
<accession>A0A0E9RME8</accession>
<dbReference type="EMBL" id="GBXM01079044">
    <property type="protein sequence ID" value="JAH29533.1"/>
    <property type="molecule type" value="Transcribed_RNA"/>
</dbReference>
<name>A0A0E9RME8_ANGAN</name>
<sequence>MGPDNTAVPPTHFHIELRALSSSPYPGQNQHPQRNPQAIRHAYSRHLSGNR</sequence>
<feature type="compositionally biased region" description="Polar residues" evidence="1">
    <location>
        <begin position="21"/>
        <end position="36"/>
    </location>
</feature>
<reference evidence="2" key="2">
    <citation type="journal article" date="2015" name="Fish Shellfish Immunol.">
        <title>Early steps in the European eel (Anguilla anguilla)-Vibrio vulnificus interaction in the gills: Role of the RtxA13 toxin.</title>
        <authorList>
            <person name="Callol A."/>
            <person name="Pajuelo D."/>
            <person name="Ebbesson L."/>
            <person name="Teles M."/>
            <person name="MacKenzie S."/>
            <person name="Amaro C."/>
        </authorList>
    </citation>
    <scope>NUCLEOTIDE SEQUENCE</scope>
</reference>
<evidence type="ECO:0000313" key="2">
    <source>
        <dbReference type="EMBL" id="JAH29533.1"/>
    </source>
</evidence>
<dbReference type="AlphaFoldDB" id="A0A0E9RME8"/>
<evidence type="ECO:0000256" key="1">
    <source>
        <dbReference type="SAM" id="MobiDB-lite"/>
    </source>
</evidence>
<feature type="region of interest" description="Disordered" evidence="1">
    <location>
        <begin position="21"/>
        <end position="51"/>
    </location>
</feature>
<organism evidence="2">
    <name type="scientific">Anguilla anguilla</name>
    <name type="common">European freshwater eel</name>
    <name type="synonym">Muraena anguilla</name>
    <dbReference type="NCBI Taxonomy" id="7936"/>
    <lineage>
        <taxon>Eukaryota</taxon>
        <taxon>Metazoa</taxon>
        <taxon>Chordata</taxon>
        <taxon>Craniata</taxon>
        <taxon>Vertebrata</taxon>
        <taxon>Euteleostomi</taxon>
        <taxon>Actinopterygii</taxon>
        <taxon>Neopterygii</taxon>
        <taxon>Teleostei</taxon>
        <taxon>Anguilliformes</taxon>
        <taxon>Anguillidae</taxon>
        <taxon>Anguilla</taxon>
    </lineage>
</organism>
<reference evidence="2" key="1">
    <citation type="submission" date="2014-11" db="EMBL/GenBank/DDBJ databases">
        <authorList>
            <person name="Amaro Gonzalez C."/>
        </authorList>
    </citation>
    <scope>NUCLEOTIDE SEQUENCE</scope>
</reference>